<dbReference type="EMBL" id="WVUD01000001">
    <property type="protein sequence ID" value="MYL81723.1"/>
    <property type="molecule type" value="Genomic_DNA"/>
</dbReference>
<dbReference type="SMART" id="SM00422">
    <property type="entry name" value="HTH_MERR"/>
    <property type="match status" value="1"/>
</dbReference>
<dbReference type="InterPro" id="IPR000551">
    <property type="entry name" value="MerR-type_HTH_dom"/>
</dbReference>
<dbReference type="OrthoDB" id="9792348at2"/>
<dbReference type="InterPro" id="IPR047057">
    <property type="entry name" value="MerR_fam"/>
</dbReference>
<dbReference type="GO" id="GO:0045893">
    <property type="term" value="P:positive regulation of DNA-templated transcription"/>
    <property type="evidence" value="ECO:0007669"/>
    <property type="project" value="InterPro"/>
</dbReference>
<dbReference type="PROSITE" id="PS50937">
    <property type="entry name" value="HTH_MERR_2"/>
    <property type="match status" value="1"/>
</dbReference>
<feature type="domain" description="HTH merR-type" evidence="2">
    <location>
        <begin position="1"/>
        <end position="69"/>
    </location>
</feature>
<dbReference type="RefSeq" id="WP_160957929.1">
    <property type="nucleotide sequence ID" value="NZ_WVUD01000001.1"/>
</dbReference>
<evidence type="ECO:0000313" key="4">
    <source>
        <dbReference type="Proteomes" id="UP000482487"/>
    </source>
</evidence>
<proteinExistence type="predicted"/>
<sequence>MRIGELAKRSECLPDTVRYYEREGLLPKPERSEGNYRLYTEGHLSRLLFIRNCRALEMSLGEIRALLAIKDGDGADCREVAALLDAHIGHVAERLARLEALRGQLVGLRECCGGVTPVAHCGILQGLAVEELPATASDDLQGHPPGPGRACLGDAGSVCSRGRG</sequence>
<dbReference type="NCBIfam" id="TIGR02047">
    <property type="entry name" value="CadR-PbrR"/>
    <property type="match status" value="1"/>
</dbReference>
<name>A0A7C9ITT7_9BACT</name>
<gene>
    <name evidence="3" type="primary">cadR</name>
    <name evidence="3" type="ORF">GTA51_01030</name>
</gene>
<dbReference type="Gene3D" id="1.10.1660.10">
    <property type="match status" value="1"/>
</dbReference>
<dbReference type="PRINTS" id="PR00040">
    <property type="entry name" value="HTHMERR"/>
</dbReference>
<organism evidence="3 4">
    <name type="scientific">Solidesulfovibrio aerotolerans</name>
    <dbReference type="NCBI Taxonomy" id="295255"/>
    <lineage>
        <taxon>Bacteria</taxon>
        <taxon>Pseudomonadati</taxon>
        <taxon>Thermodesulfobacteriota</taxon>
        <taxon>Desulfovibrionia</taxon>
        <taxon>Desulfovibrionales</taxon>
        <taxon>Desulfovibrionaceae</taxon>
        <taxon>Solidesulfovibrio</taxon>
    </lineage>
</organism>
<reference evidence="3 4" key="1">
    <citation type="submission" date="2020-01" db="EMBL/GenBank/DDBJ databases">
        <title>Genome sequence of Desulfovibrio aerotolerans DSM 16695(T).</title>
        <authorList>
            <person name="Karnachuk O."/>
            <person name="Avakyan M."/>
            <person name="Mardanov A."/>
            <person name="Kadnikov V."/>
            <person name="Ravin N."/>
        </authorList>
    </citation>
    <scope>NUCLEOTIDE SEQUENCE [LARGE SCALE GENOMIC DNA]</scope>
    <source>
        <strain evidence="3 4">DSM 16695</strain>
    </source>
</reference>
<dbReference type="Proteomes" id="UP000482487">
    <property type="component" value="Unassembled WGS sequence"/>
</dbReference>
<dbReference type="GO" id="GO:0003677">
    <property type="term" value="F:DNA binding"/>
    <property type="evidence" value="ECO:0007669"/>
    <property type="project" value="UniProtKB-KW"/>
</dbReference>
<accession>A0A7C9ITT7</accession>
<comment type="caution">
    <text evidence="3">The sequence shown here is derived from an EMBL/GenBank/DDBJ whole genome shotgun (WGS) entry which is preliminary data.</text>
</comment>
<dbReference type="SUPFAM" id="SSF46955">
    <property type="entry name" value="Putative DNA-binding domain"/>
    <property type="match status" value="1"/>
</dbReference>
<dbReference type="AlphaFoldDB" id="A0A7C9ITT7"/>
<evidence type="ECO:0000259" key="2">
    <source>
        <dbReference type="PROSITE" id="PS50937"/>
    </source>
</evidence>
<dbReference type="PANTHER" id="PTHR30204">
    <property type="entry name" value="REDOX-CYCLING DRUG-SENSING TRANSCRIPTIONAL ACTIVATOR SOXR"/>
    <property type="match status" value="1"/>
</dbReference>
<evidence type="ECO:0000313" key="3">
    <source>
        <dbReference type="EMBL" id="MYL81723.1"/>
    </source>
</evidence>
<dbReference type="PANTHER" id="PTHR30204:SF92">
    <property type="entry name" value="HTH-TYPE TRANSCRIPTIONAL REGULATOR ZNTR"/>
    <property type="match status" value="1"/>
</dbReference>
<keyword evidence="1" id="KW-0238">DNA-binding</keyword>
<dbReference type="Pfam" id="PF13411">
    <property type="entry name" value="MerR_1"/>
    <property type="match status" value="1"/>
</dbReference>
<evidence type="ECO:0000256" key="1">
    <source>
        <dbReference type="ARBA" id="ARBA00023125"/>
    </source>
</evidence>
<dbReference type="CDD" id="cd04784">
    <property type="entry name" value="HTH_CadR-PbrR"/>
    <property type="match status" value="1"/>
</dbReference>
<dbReference type="InterPro" id="IPR009061">
    <property type="entry name" value="DNA-bd_dom_put_sf"/>
</dbReference>
<dbReference type="InterPro" id="IPR011791">
    <property type="entry name" value="CadR-PbrR"/>
</dbReference>
<dbReference type="GO" id="GO:0046872">
    <property type="term" value="F:metal ion binding"/>
    <property type="evidence" value="ECO:0007669"/>
    <property type="project" value="InterPro"/>
</dbReference>
<keyword evidence="4" id="KW-1185">Reference proteome</keyword>
<protein>
    <submittedName>
        <fullName evidence="3">Cd(II)/Pb(II)-responsive transcriptional regulator</fullName>
    </submittedName>
</protein>
<dbReference type="GO" id="GO:0003700">
    <property type="term" value="F:DNA-binding transcription factor activity"/>
    <property type="evidence" value="ECO:0007669"/>
    <property type="project" value="InterPro"/>
</dbReference>